<dbReference type="OrthoDB" id="9803238at2"/>
<comment type="similarity">
    <text evidence="3 5">Belongs to the UDP-N-acetylglucosamine 2-epimerase family.</text>
</comment>
<proteinExistence type="inferred from homology"/>
<sequence>MRTYLACVGTRPEIIKIAVLYRLLREQGHHVQLLHTGQHEEVAQVLYRFFGMPPDYQIELPRRSPLLGNLTATLLERIDKVVEEADPDVVLVQGDTTSAFTGALAGYYHNISVAHIEAGLRTGEHEPFPEEKNRELIGRLAHWHFAPTAQAQANLIREGIEPDRIFMVGNTVIDAALWVRERISQGLFDPRLAMPRQLRSFLAQYSQNRLMLVTAHRRENWGQPIRDIAAAVVKLLNAYPELVVVWPVHPNPSVQDDVSTGFAGLAAQARSRLCLTQPLDYPAMIALLARCYFSLTDSGGIQEEASALARPVLIARHSTERQELVQAGGACLVGTDTQRIVDEAAKLLDDEATYRRMQLPASPFGDGQAAERISKVLITT</sequence>
<name>A0A238D3B7_THIDL</name>
<evidence type="ECO:0000256" key="3">
    <source>
        <dbReference type="ARBA" id="ARBA00038209"/>
    </source>
</evidence>
<gene>
    <name evidence="7" type="primary">wecB</name>
    <name evidence="7" type="ORF">THIARS_60479</name>
</gene>
<dbReference type="InterPro" id="IPR029767">
    <property type="entry name" value="WecB-like"/>
</dbReference>
<dbReference type="EMBL" id="FLMQ01000055">
    <property type="protein sequence ID" value="SBP87766.1"/>
    <property type="molecule type" value="Genomic_DNA"/>
</dbReference>
<dbReference type="PANTHER" id="PTHR43174">
    <property type="entry name" value="UDP-N-ACETYLGLUCOSAMINE 2-EPIMERASE"/>
    <property type="match status" value="1"/>
</dbReference>
<dbReference type="CDD" id="cd03786">
    <property type="entry name" value="GTB_UDP-GlcNAc_2-Epimerase"/>
    <property type="match status" value="1"/>
</dbReference>
<dbReference type="SUPFAM" id="SSF53756">
    <property type="entry name" value="UDP-Glycosyltransferase/glycogen phosphorylase"/>
    <property type="match status" value="1"/>
</dbReference>
<reference evidence="7 8" key="1">
    <citation type="submission" date="2016-06" db="EMBL/GenBank/DDBJ databases">
        <authorList>
            <person name="Kjaerup R.B."/>
            <person name="Dalgaard T.S."/>
            <person name="Juul-Madsen H.R."/>
        </authorList>
    </citation>
    <scope>NUCLEOTIDE SEQUENCE [LARGE SCALE GENOMIC DNA]</scope>
    <source>
        <strain evidence="7 8">DSM 16361</strain>
    </source>
</reference>
<comment type="catalytic activity">
    <reaction evidence="2">
        <text>UDP-N-acetyl-alpha-D-glucosamine = UDP-N-acetyl-alpha-D-mannosamine</text>
        <dbReference type="Rhea" id="RHEA:17213"/>
        <dbReference type="ChEBI" id="CHEBI:57705"/>
        <dbReference type="ChEBI" id="CHEBI:68623"/>
        <dbReference type="EC" id="5.1.3.14"/>
    </reaction>
</comment>
<evidence type="ECO:0000256" key="1">
    <source>
        <dbReference type="ARBA" id="ARBA00023235"/>
    </source>
</evidence>
<keyword evidence="8" id="KW-1185">Reference proteome</keyword>
<dbReference type="Proteomes" id="UP000214566">
    <property type="component" value="Unassembled WGS sequence"/>
</dbReference>
<dbReference type="PANTHER" id="PTHR43174:SF2">
    <property type="entry name" value="UDP-N-ACETYLGLUCOSAMINE 2-EPIMERASE"/>
    <property type="match status" value="1"/>
</dbReference>
<evidence type="ECO:0000256" key="2">
    <source>
        <dbReference type="ARBA" id="ARBA00036080"/>
    </source>
</evidence>
<dbReference type="RefSeq" id="WP_094159960.1">
    <property type="nucleotide sequence ID" value="NZ_LT592170.1"/>
</dbReference>
<evidence type="ECO:0000313" key="7">
    <source>
        <dbReference type="EMBL" id="SBP87766.1"/>
    </source>
</evidence>
<keyword evidence="1 5" id="KW-0413">Isomerase</keyword>
<feature type="domain" description="UDP-N-acetylglucosamine 2-epimerase" evidence="6">
    <location>
        <begin position="26"/>
        <end position="377"/>
    </location>
</feature>
<evidence type="ECO:0000313" key="8">
    <source>
        <dbReference type="Proteomes" id="UP000214566"/>
    </source>
</evidence>
<evidence type="ECO:0000256" key="5">
    <source>
        <dbReference type="RuleBase" id="RU003513"/>
    </source>
</evidence>
<accession>A0A238D3B7</accession>
<evidence type="ECO:0000256" key="4">
    <source>
        <dbReference type="ARBA" id="ARBA00038858"/>
    </source>
</evidence>
<dbReference type="Gene3D" id="3.40.50.2000">
    <property type="entry name" value="Glycogen Phosphorylase B"/>
    <property type="match status" value="2"/>
</dbReference>
<organism evidence="7 8">
    <name type="scientific">Thiomonas delicata</name>
    <name type="common">Thiomonas cuprina</name>
    <dbReference type="NCBI Taxonomy" id="364030"/>
    <lineage>
        <taxon>Bacteria</taxon>
        <taxon>Pseudomonadati</taxon>
        <taxon>Pseudomonadota</taxon>
        <taxon>Betaproteobacteria</taxon>
        <taxon>Burkholderiales</taxon>
        <taxon>Thiomonas</taxon>
    </lineage>
</organism>
<dbReference type="GO" id="GO:0008761">
    <property type="term" value="F:UDP-N-acetylglucosamine 2-epimerase activity"/>
    <property type="evidence" value="ECO:0007669"/>
    <property type="project" value="UniProtKB-EC"/>
</dbReference>
<dbReference type="NCBIfam" id="TIGR00236">
    <property type="entry name" value="wecB"/>
    <property type="match status" value="1"/>
</dbReference>
<dbReference type="EC" id="5.1.3.14" evidence="4"/>
<dbReference type="Pfam" id="PF02350">
    <property type="entry name" value="Epimerase_2"/>
    <property type="match status" value="1"/>
</dbReference>
<protein>
    <recommendedName>
        <fullName evidence="4">UDP-N-acetylglucosamine 2-epimerase (non-hydrolyzing)</fullName>
        <ecNumber evidence="4">5.1.3.14</ecNumber>
    </recommendedName>
</protein>
<dbReference type="AlphaFoldDB" id="A0A238D3B7"/>
<dbReference type="InterPro" id="IPR003331">
    <property type="entry name" value="UDP_GlcNAc_Epimerase_2_dom"/>
</dbReference>
<evidence type="ECO:0000259" key="6">
    <source>
        <dbReference type="Pfam" id="PF02350"/>
    </source>
</evidence>